<gene>
    <name evidence="1" type="ORF">V1264_005249</name>
</gene>
<evidence type="ECO:0000313" key="1">
    <source>
        <dbReference type="EMBL" id="KAK7095892.1"/>
    </source>
</evidence>
<sequence length="140" mass="15854">MFVQDDELLLMDINDTGLAAFNDDPDFHTQEAAPEHTVEEIMYTDVYICCTKAACSKKKYEDGECPNCAARDSHQNTARAVFQLRDGRQVTAFHDELQKLLARDLDLQSNDSLLTQIIDTLPIKFTGQISTNTIRNVVRK</sequence>
<proteinExistence type="predicted"/>
<dbReference type="EMBL" id="JBAMIC010000014">
    <property type="protein sequence ID" value="KAK7095892.1"/>
    <property type="molecule type" value="Genomic_DNA"/>
</dbReference>
<protein>
    <submittedName>
        <fullName evidence="1">Uncharacterized protein</fullName>
    </submittedName>
</protein>
<dbReference type="Proteomes" id="UP001374579">
    <property type="component" value="Unassembled WGS sequence"/>
</dbReference>
<comment type="caution">
    <text evidence="1">The sequence shown here is derived from an EMBL/GenBank/DDBJ whole genome shotgun (WGS) entry which is preliminary data.</text>
</comment>
<organism evidence="1 2">
    <name type="scientific">Littorina saxatilis</name>
    <dbReference type="NCBI Taxonomy" id="31220"/>
    <lineage>
        <taxon>Eukaryota</taxon>
        <taxon>Metazoa</taxon>
        <taxon>Spiralia</taxon>
        <taxon>Lophotrochozoa</taxon>
        <taxon>Mollusca</taxon>
        <taxon>Gastropoda</taxon>
        <taxon>Caenogastropoda</taxon>
        <taxon>Littorinimorpha</taxon>
        <taxon>Littorinoidea</taxon>
        <taxon>Littorinidae</taxon>
        <taxon>Littorina</taxon>
    </lineage>
</organism>
<reference evidence="1 2" key="1">
    <citation type="submission" date="2024-02" db="EMBL/GenBank/DDBJ databases">
        <title>Chromosome-scale genome assembly of the rough periwinkle Littorina saxatilis.</title>
        <authorList>
            <person name="De Jode A."/>
            <person name="Faria R."/>
            <person name="Formenti G."/>
            <person name="Sims Y."/>
            <person name="Smith T.P."/>
            <person name="Tracey A."/>
            <person name="Wood J.M.D."/>
            <person name="Zagrodzka Z.B."/>
            <person name="Johannesson K."/>
            <person name="Butlin R.K."/>
            <person name="Leder E.H."/>
        </authorList>
    </citation>
    <scope>NUCLEOTIDE SEQUENCE [LARGE SCALE GENOMIC DNA]</scope>
    <source>
        <strain evidence="1">Snail1</strain>
        <tissue evidence="1">Muscle</tissue>
    </source>
</reference>
<accession>A0AAN9AZB7</accession>
<name>A0AAN9AZB7_9CAEN</name>
<evidence type="ECO:0000313" key="2">
    <source>
        <dbReference type="Proteomes" id="UP001374579"/>
    </source>
</evidence>
<dbReference type="AlphaFoldDB" id="A0AAN9AZB7"/>
<keyword evidence="2" id="KW-1185">Reference proteome</keyword>